<comment type="caution">
    <text evidence="2">The sequence shown here is derived from an EMBL/GenBank/DDBJ whole genome shotgun (WGS) entry which is preliminary data.</text>
</comment>
<name>A0A1V8YDC9_9ENTE</name>
<feature type="transmembrane region" description="Helical" evidence="1">
    <location>
        <begin position="6"/>
        <end position="23"/>
    </location>
</feature>
<proteinExistence type="predicted"/>
<feature type="transmembrane region" description="Helical" evidence="1">
    <location>
        <begin position="44"/>
        <end position="66"/>
    </location>
</feature>
<protein>
    <recommendedName>
        <fullName evidence="4">SdpI family protein</fullName>
    </recommendedName>
</protein>
<keyword evidence="1" id="KW-0812">Transmembrane</keyword>
<keyword evidence="1" id="KW-1133">Transmembrane helix</keyword>
<evidence type="ECO:0008006" key="4">
    <source>
        <dbReference type="Google" id="ProtNLM"/>
    </source>
</evidence>
<reference evidence="2 3" key="1">
    <citation type="journal article" date="2017" name="BMC Microbiol.">
        <title>Comparative genomics of Enterococcus spp. isolated from bovine feces.</title>
        <authorList>
            <person name="Beukers A.G."/>
            <person name="Zaheer R."/>
            <person name="Goji N."/>
            <person name="Amoako K.K."/>
            <person name="Chaves A.V."/>
            <person name="Ward M.P."/>
            <person name="McAllister T.A."/>
        </authorList>
    </citation>
    <scope>NUCLEOTIDE SEQUENCE [LARGE SCALE GENOMIC DNA]</scope>
    <source>
        <strain evidence="2 3">F1129D 143</strain>
    </source>
</reference>
<dbReference type="InterPro" id="IPR025962">
    <property type="entry name" value="SdpI/YhfL"/>
</dbReference>
<dbReference type="EMBL" id="MJEA01000004">
    <property type="protein sequence ID" value="OQO70598.1"/>
    <property type="molecule type" value="Genomic_DNA"/>
</dbReference>
<organism evidence="2 3">
    <name type="scientific">Enterococcus villorum</name>
    <dbReference type="NCBI Taxonomy" id="112904"/>
    <lineage>
        <taxon>Bacteria</taxon>
        <taxon>Bacillati</taxon>
        <taxon>Bacillota</taxon>
        <taxon>Bacilli</taxon>
        <taxon>Lactobacillales</taxon>
        <taxon>Enterococcaceae</taxon>
        <taxon>Enterococcus</taxon>
    </lineage>
</organism>
<evidence type="ECO:0000256" key="1">
    <source>
        <dbReference type="SAM" id="Phobius"/>
    </source>
</evidence>
<dbReference type="Proteomes" id="UP000192477">
    <property type="component" value="Unassembled WGS sequence"/>
</dbReference>
<sequence length="106" mass="12027">MNQYSYFILIIAVLLLLNIWIFDKSRNAGIGFRTKRSMSSNKNWVYSQTIFYGGIIVISLFSLILYSFNVINVSVSNFISIIGIVISAIITQLFLVYGDKSENGKK</sequence>
<evidence type="ECO:0000313" key="3">
    <source>
        <dbReference type="Proteomes" id="UP000192477"/>
    </source>
</evidence>
<dbReference type="Pfam" id="PF13630">
    <property type="entry name" value="SdpI"/>
    <property type="match status" value="1"/>
</dbReference>
<gene>
    <name evidence="2" type="ORF">BH747_06145</name>
</gene>
<keyword evidence="1" id="KW-0472">Membrane</keyword>
<evidence type="ECO:0000313" key="2">
    <source>
        <dbReference type="EMBL" id="OQO70598.1"/>
    </source>
</evidence>
<dbReference type="RefSeq" id="WP_016631941.1">
    <property type="nucleotide sequence ID" value="NZ_MJEA01000004.1"/>
</dbReference>
<accession>A0A1V8YDC9</accession>
<dbReference type="OrthoDB" id="2196798at2"/>
<feature type="transmembrane region" description="Helical" evidence="1">
    <location>
        <begin position="78"/>
        <end position="97"/>
    </location>
</feature>
<dbReference type="AlphaFoldDB" id="A0A1V8YDC9"/>